<dbReference type="SUPFAM" id="SSF53850">
    <property type="entry name" value="Periplasmic binding protein-like II"/>
    <property type="match status" value="1"/>
</dbReference>
<dbReference type="CDD" id="cd13581">
    <property type="entry name" value="PBP2_AlgQ_like_2"/>
    <property type="match status" value="1"/>
</dbReference>
<reference evidence="2 3" key="1">
    <citation type="submission" date="2011-01" db="EMBL/GenBank/DDBJ databases">
        <authorList>
            <person name="Muzny D."/>
            <person name="Qin X."/>
            <person name="Deng J."/>
            <person name="Jiang H."/>
            <person name="Liu Y."/>
            <person name="Qu J."/>
            <person name="Song X.-Z."/>
            <person name="Zhang L."/>
            <person name="Thornton R."/>
            <person name="Coyle M."/>
            <person name="Francisco L."/>
            <person name="Jackson L."/>
            <person name="Javaid M."/>
            <person name="Korchina V."/>
            <person name="Kovar C."/>
            <person name="Mata R."/>
            <person name="Mathew T."/>
            <person name="Ngo R."/>
            <person name="Nguyen L."/>
            <person name="Nguyen N."/>
            <person name="Okwuonu G."/>
            <person name="Ongeri F."/>
            <person name="Pham C."/>
            <person name="Simmons D."/>
            <person name="Wilczek-Boney K."/>
            <person name="Hale W."/>
            <person name="Jakkamsetti A."/>
            <person name="Pham P."/>
            <person name="Ruth R."/>
            <person name="San Lucas F."/>
            <person name="Warren J."/>
            <person name="Zhang J."/>
            <person name="Zhao Z."/>
            <person name="Zhou C."/>
            <person name="Zhu D."/>
            <person name="Lee S."/>
            <person name="Bess C."/>
            <person name="Blankenburg K."/>
            <person name="Forbes L."/>
            <person name="Fu Q."/>
            <person name="Gubbala S."/>
            <person name="Hirani K."/>
            <person name="Jayaseelan J.C."/>
            <person name="Lara F."/>
            <person name="Munidasa M."/>
            <person name="Palculict T."/>
            <person name="Patil S."/>
            <person name="Pu L.-L."/>
            <person name="Saada N."/>
            <person name="Tang L."/>
            <person name="Weissenberger G."/>
            <person name="Zhu Y."/>
            <person name="Hemphill L."/>
            <person name="Shang Y."/>
            <person name="Youmans B."/>
            <person name="Ayvaz T."/>
            <person name="Ross M."/>
            <person name="Santibanez J."/>
            <person name="Aqrawi P."/>
            <person name="Gross S."/>
            <person name="Joshi V."/>
            <person name="Fowler G."/>
            <person name="Nazareth L."/>
            <person name="Reid J."/>
            <person name="Worley K."/>
            <person name="Petrosino J."/>
            <person name="Highlander S."/>
            <person name="Gibbs R."/>
        </authorList>
    </citation>
    <scope>NUCLEOTIDE SEQUENCE [LARGE SCALE GENOMIC DNA]</scope>
    <source>
        <strain evidence="2 3">ATCC 12755</strain>
    </source>
</reference>
<comment type="caution">
    <text evidence="2">The sequence shown here is derived from an EMBL/GenBank/DDBJ whole genome shotgun (WGS) entry which is preliminary data.</text>
</comment>
<dbReference type="InterPro" id="IPR050490">
    <property type="entry name" value="Bact_solute-bd_prot1"/>
</dbReference>
<gene>
    <name evidence="2" type="ORF">HMPREF9087_0736</name>
</gene>
<protein>
    <submittedName>
        <fullName evidence="2">ABC transporter, solute-binding protein</fullName>
    </submittedName>
</protein>
<proteinExistence type="predicted"/>
<dbReference type="PANTHER" id="PTHR43649:SF33">
    <property type="entry name" value="POLYGALACTURONAN_RHAMNOGALACTURONAN-BINDING PROTEIN YTCQ"/>
    <property type="match status" value="1"/>
</dbReference>
<dbReference type="HOGENOM" id="CLU_021021_2_0_9"/>
<dbReference type="EMBL" id="AEWT01000006">
    <property type="protein sequence ID" value="EGC70570.1"/>
    <property type="molecule type" value="Genomic_DNA"/>
</dbReference>
<accession>F0EH53</accession>
<dbReference type="PROSITE" id="PS51257">
    <property type="entry name" value="PROKAR_LIPOPROTEIN"/>
    <property type="match status" value="1"/>
</dbReference>
<evidence type="ECO:0000256" key="1">
    <source>
        <dbReference type="ARBA" id="ARBA00022729"/>
    </source>
</evidence>
<dbReference type="AlphaFoldDB" id="F0EH53"/>
<evidence type="ECO:0000313" key="3">
    <source>
        <dbReference type="Proteomes" id="UP000004835"/>
    </source>
</evidence>
<dbReference type="Gene3D" id="3.40.190.10">
    <property type="entry name" value="Periplasmic binding protein-like II"/>
    <property type="match status" value="2"/>
</dbReference>
<keyword evidence="1" id="KW-0732">Signal</keyword>
<organism evidence="2 3">
    <name type="scientific">Enterococcus casseliflavus ATCC 12755</name>
    <dbReference type="NCBI Taxonomy" id="888066"/>
    <lineage>
        <taxon>Bacteria</taxon>
        <taxon>Bacillati</taxon>
        <taxon>Bacillota</taxon>
        <taxon>Bacilli</taxon>
        <taxon>Lactobacillales</taxon>
        <taxon>Enterococcaceae</taxon>
        <taxon>Enterococcus</taxon>
    </lineage>
</organism>
<dbReference type="PANTHER" id="PTHR43649">
    <property type="entry name" value="ARABINOSE-BINDING PROTEIN-RELATED"/>
    <property type="match status" value="1"/>
</dbReference>
<dbReference type="Proteomes" id="UP000004835">
    <property type="component" value="Unassembled WGS sequence"/>
</dbReference>
<sequence>MNKNYKGDFKMKAKWMLPIVFTSVLILGACGGSKEKSKSSPDYELENVSFPLKEKVSLKMMSQSAPLAPNDPNDKLIFQRLEEETNLHIDWTNYSSDFAEKRNLDIASGDLPDAIFNAAAGDYDLLNWAESGVIVPIEDLIEDYMPNLKKIFDENPEYRQMSTAPDGHIYSMPWIEELGEGKESIHTVNGMAWINKEWLDNLGLEMPQTTDQLMTVLEAFKTQDPNGNGEADEIPFSFINNGGNEDLKFLMGAFGLGDNDDHLVVDNDGQVQFTANKEGYKEAIKYFNEMNNKGLIDKEAFEQDWNTYVAKGKEHKYGVYFTWDKANITGADDSYDVLPVLAGPDGTKHVTRTNGMGFSRDRFVITSANKNLELTARWIDKMYEPLQSVQNNWGTYGDEAQANIFESKDGMLKHLPLEGTAPGELRQKTEAGGPLAVLDSYYGTVTTMPDDAKWRLDLMHDTYLPYITEDNIYPRVFLEKEETDRLAKIETDMWDYIYRKRAEWITGGKIDEEWEEYLAELERVGLEEWIQIKQTGYDNFLKGAQ</sequence>
<evidence type="ECO:0000313" key="2">
    <source>
        <dbReference type="EMBL" id="EGC70570.1"/>
    </source>
</evidence>
<name>F0EH53_ENTCA</name>